<reference evidence="1 2" key="1">
    <citation type="submission" date="2015-03" db="EMBL/GenBank/DDBJ databases">
        <authorList>
            <person name="Murphy D."/>
        </authorList>
    </citation>
    <scope>NUCLEOTIDE SEQUENCE [LARGE SCALE GENOMIC DNA]</scope>
    <source>
        <strain evidence="1 2">FCF326</strain>
    </source>
</reference>
<dbReference type="AlphaFoldDB" id="A0A0T9LB44"/>
<protein>
    <submittedName>
        <fullName evidence="1">Uncharacterized protein</fullName>
    </submittedName>
</protein>
<evidence type="ECO:0000313" key="1">
    <source>
        <dbReference type="EMBL" id="CNE74969.1"/>
    </source>
</evidence>
<gene>
    <name evidence="1" type="ORF">ERS008491_02173</name>
</gene>
<sequence length="446" mass="51433">MEFIKEFDEVIRLGIDGHIEDTLLNADNDYVFEFAETLYLITRYYFGLPEKPNENFSFVANSSLSGGRHPCAAPECRIEKLKQLASFSSLYTDEVYIQNPFERIFIAGPEKLNLMLRQDLIAAIYSYLYLKPLIKRGIIKYAQNRISLCHDHHISLAKPLSEKITKKENKLYDLLHEFILETCEISLGMEEERKPFFEIKSPTGFIEHGVMYFHIMEPIGDYIENLCTKEMPYLFSKKEIIDEGILILVISPIINDLSNQEWHSFFYGTSYLCDNQIQMDIASRLNNSVYKANSTSFDSTIKHYLPTVQSRSLDDILTLRDREAEAFYVYRDKINTMIKKTGDWKESDISELFRDQILPEINIIEKKIRDWKTKTRSGLRDKIIIGTGAMSFGLYSGVLPSDFSHLFAAAGGGAALVSAMIDLSKTLKGKEEARKSDFYFLWQANK</sequence>
<name>A0A0T9LB44_YERKR</name>
<dbReference type="Proteomes" id="UP000045824">
    <property type="component" value="Unassembled WGS sequence"/>
</dbReference>
<proteinExistence type="predicted"/>
<accession>A0A0T9LB44</accession>
<evidence type="ECO:0000313" key="2">
    <source>
        <dbReference type="Proteomes" id="UP000045824"/>
    </source>
</evidence>
<organism evidence="1 2">
    <name type="scientific">Yersinia kristensenii</name>
    <dbReference type="NCBI Taxonomy" id="28152"/>
    <lineage>
        <taxon>Bacteria</taxon>
        <taxon>Pseudomonadati</taxon>
        <taxon>Pseudomonadota</taxon>
        <taxon>Gammaproteobacteria</taxon>
        <taxon>Enterobacterales</taxon>
        <taxon>Yersiniaceae</taxon>
        <taxon>Yersinia</taxon>
    </lineage>
</organism>
<dbReference type="EMBL" id="CPYI01000007">
    <property type="protein sequence ID" value="CNE74969.1"/>
    <property type="molecule type" value="Genomic_DNA"/>
</dbReference>
<dbReference type="RefSeq" id="WP_050119488.1">
    <property type="nucleotide sequence ID" value="NZ_CAWMAB010000007.1"/>
</dbReference>